<feature type="compositionally biased region" description="Basic residues" evidence="8">
    <location>
        <begin position="666"/>
        <end position="687"/>
    </location>
</feature>
<dbReference type="PROSITE" id="PS00678">
    <property type="entry name" value="WD_REPEATS_1"/>
    <property type="match status" value="3"/>
</dbReference>
<comment type="function">
    <text evidence="6">Required for maturation of ribosomal RNAs and formation of the large ribosomal subunit.</text>
</comment>
<feature type="repeat" description="WD" evidence="7">
    <location>
        <begin position="203"/>
        <end position="244"/>
    </location>
</feature>
<feature type="compositionally biased region" description="Basic and acidic residues" evidence="8">
    <location>
        <begin position="757"/>
        <end position="768"/>
    </location>
</feature>
<dbReference type="GO" id="GO:0000466">
    <property type="term" value="P:maturation of 5.8S rRNA from tricistronic rRNA transcript (SSU-rRNA, 5.8S rRNA, LSU-rRNA)"/>
    <property type="evidence" value="ECO:0007669"/>
    <property type="project" value="UniProtKB-UniRule"/>
</dbReference>
<accession>A0AAN8ISF3</accession>
<feature type="compositionally biased region" description="Basic and acidic residues" evidence="8">
    <location>
        <begin position="688"/>
        <end position="700"/>
    </location>
</feature>
<comment type="subcellular location">
    <subcellularLocation>
        <location evidence="6">Nucleus</location>
        <location evidence="6">Nucleolus</location>
    </subcellularLocation>
    <subcellularLocation>
        <location evidence="6">Nucleus</location>
        <location evidence="6">Nucleoplasm</location>
    </subcellularLocation>
</comment>
<dbReference type="InterPro" id="IPR015943">
    <property type="entry name" value="WD40/YVTN_repeat-like_dom_sf"/>
</dbReference>
<keyword evidence="11" id="KW-1185">Reference proteome</keyword>
<sequence length="983" mass="112209">MGEESEEFGSSGDMRHVQVSFFSEAKTVANIPSAIFDVPVSATCENLNALVNKTISSTNDEWKERRFEFLVGETFIRTSLAEFIEEYNVETETVIKIECVLGKETPKPLHDIPAPDWVSSVIVSHSHFYSTTYSGEIIIIDKKGKKVLENSRDKGSAFKCSILLSSDSDSKKLEGSRLVVGGENQMLTLFEVEGDVLLPKTVFRGHERSVECVEANLDGTRLVSGAFDSNIKVWNLEKDDQSTVFEKDGNSDNKPKKRKENFITKVPMVTLAGHKDAVVGLKWCSSNSSQVISASWDHSIAIWDLQLAGEVSRIRGLKAFTSIDVNRKTGLVISSNTDAIPRLYDPRSHDGSLVKQSFVGHTGWVSCVRWNPCDERCFVSSSFDKSVKMWDIRSSKTSLFDLHGHDDRVLCCAWGGNGLIASGSADATVKVWEVRQQKAIDDKRQEDLRVQYEKEQEMLNNKALLGDEKAKMGLSFMYDAPAGMTKREEPKEEPKFEWQRKYHAPREEWAKDNDQIQDQPFGIQVRNVRCCKCHKWGHLNTDNECPLYGMSGNFEDAGYANNPSDLIKELRKEREAVGPSHKKDDLMNRKEFMDRTQLAEEMKDTHGLRLKGNVLNVIREDQEVSTLKSEPSEAEQMKAFLASLSDKEKKKLMKKLIGNAGNGKGDKKKKRKDKKEEKKKRKHKKEKKGHDAKMIKKEVATSEDDEKPPGKVPRRQGSSSSEDGVSEGYRVPEKQRRPEDSSRSRGEGKRGVPRGGSEQKERRRHDSSSSEEPEPKRRRSPEERRRRHDSSETTEGRKRDTPKDKRPEQKRRKRDSSSDSGGNDGSPERQHHRKDGKVAKNSERKDPVDSQGRDPKRNRRPTSKQPSQKERDVLGSGSSSGSSSDEDYSSHSSKQPQQRKKSPLLRRRHDSSSDEESPKSRHTERGHRNDRRDEERRENRAERNRRRQDSPTTRRRHGSSSRSPRRERRRSRTRSRSPRDRRR</sequence>
<dbReference type="Proteomes" id="UP001331761">
    <property type="component" value="Unassembled WGS sequence"/>
</dbReference>
<dbReference type="InterPro" id="IPR036322">
    <property type="entry name" value="WD40_repeat_dom_sf"/>
</dbReference>
<gene>
    <name evidence="10" type="ORF">GCK32_005774</name>
</gene>
<dbReference type="PANTHER" id="PTHR13151:SF2">
    <property type="entry name" value="COREPRESSOR INTERACTING WITH RBPJ 1"/>
    <property type="match status" value="1"/>
</dbReference>
<feature type="compositionally biased region" description="Basic and acidic residues" evidence="8">
    <location>
        <begin position="836"/>
        <end position="855"/>
    </location>
</feature>
<keyword evidence="3 7" id="KW-0853">WD repeat</keyword>
<dbReference type="InterPro" id="IPR040014">
    <property type="entry name" value="CIR1"/>
</dbReference>
<dbReference type="HAMAP" id="MF_03029">
    <property type="entry name" value="WDR12"/>
    <property type="match status" value="1"/>
</dbReference>
<evidence type="ECO:0000256" key="3">
    <source>
        <dbReference type="ARBA" id="ARBA00022574"/>
    </source>
</evidence>
<reference evidence="10 11" key="1">
    <citation type="submission" date="2019-10" db="EMBL/GenBank/DDBJ databases">
        <title>Assembly and Annotation for the nematode Trichostrongylus colubriformis.</title>
        <authorList>
            <person name="Martin J."/>
        </authorList>
    </citation>
    <scope>NUCLEOTIDE SEQUENCE [LARGE SCALE GENOMIC DNA]</scope>
    <source>
        <strain evidence="10">G859</strain>
        <tissue evidence="10">Whole worm</tissue>
    </source>
</reference>
<evidence type="ECO:0000256" key="8">
    <source>
        <dbReference type="SAM" id="MobiDB-lite"/>
    </source>
</evidence>
<dbReference type="GO" id="GO:0005654">
    <property type="term" value="C:nucleoplasm"/>
    <property type="evidence" value="ECO:0007669"/>
    <property type="project" value="UniProtKB-SubCell"/>
</dbReference>
<dbReference type="GO" id="GO:0003714">
    <property type="term" value="F:transcription corepressor activity"/>
    <property type="evidence" value="ECO:0007669"/>
    <property type="project" value="InterPro"/>
</dbReference>
<keyword evidence="1 6" id="KW-0690">Ribosome biogenesis</keyword>
<evidence type="ECO:0000313" key="11">
    <source>
        <dbReference type="Proteomes" id="UP001331761"/>
    </source>
</evidence>
<feature type="compositionally biased region" description="Basic residues" evidence="8">
    <location>
        <begin position="897"/>
        <end position="909"/>
    </location>
</feature>
<keyword evidence="4" id="KW-0677">Repeat</keyword>
<dbReference type="InterPro" id="IPR001680">
    <property type="entry name" value="WD40_rpt"/>
</dbReference>
<evidence type="ECO:0000256" key="2">
    <source>
        <dbReference type="ARBA" id="ARBA00022552"/>
    </source>
</evidence>
<feature type="compositionally biased region" description="Basic residues" evidence="8">
    <location>
        <begin position="953"/>
        <end position="983"/>
    </location>
</feature>
<dbReference type="InterPro" id="IPR028599">
    <property type="entry name" value="WDR12/Ytm1"/>
</dbReference>
<dbReference type="InterPro" id="IPR012972">
    <property type="entry name" value="NLE"/>
</dbReference>
<dbReference type="GO" id="GO:0005730">
    <property type="term" value="C:nucleolus"/>
    <property type="evidence" value="ECO:0007669"/>
    <property type="project" value="UniProtKB-SubCell"/>
</dbReference>
<evidence type="ECO:0000313" key="10">
    <source>
        <dbReference type="EMBL" id="KAK5985079.1"/>
    </source>
</evidence>
<feature type="compositionally biased region" description="Basic and acidic residues" evidence="8">
    <location>
        <begin position="730"/>
        <end position="750"/>
    </location>
</feature>
<dbReference type="Gene3D" id="2.130.10.10">
    <property type="entry name" value="YVTN repeat-like/Quinoprotein amine dehydrogenase"/>
    <property type="match status" value="2"/>
</dbReference>
<dbReference type="GO" id="GO:0000463">
    <property type="term" value="P:maturation of LSU-rRNA from tricistronic rRNA transcript (SSU-rRNA, 5.8S rRNA, LSU-rRNA)"/>
    <property type="evidence" value="ECO:0007669"/>
    <property type="project" value="UniProtKB-UniRule"/>
</dbReference>
<feature type="region of interest" description="Disordered" evidence="8">
    <location>
        <begin position="656"/>
        <end position="983"/>
    </location>
</feature>
<organism evidence="10 11">
    <name type="scientific">Trichostrongylus colubriformis</name>
    <name type="common">Black scour worm</name>
    <dbReference type="NCBI Taxonomy" id="6319"/>
    <lineage>
        <taxon>Eukaryota</taxon>
        <taxon>Metazoa</taxon>
        <taxon>Ecdysozoa</taxon>
        <taxon>Nematoda</taxon>
        <taxon>Chromadorea</taxon>
        <taxon>Rhabditida</taxon>
        <taxon>Rhabditina</taxon>
        <taxon>Rhabditomorpha</taxon>
        <taxon>Strongyloidea</taxon>
        <taxon>Trichostrongylidae</taxon>
        <taxon>Trichostrongylus</taxon>
    </lineage>
</organism>
<feature type="repeat" description="WD" evidence="7">
    <location>
        <begin position="402"/>
        <end position="442"/>
    </location>
</feature>
<comment type="caution">
    <text evidence="10">The sequence shown here is derived from an EMBL/GenBank/DDBJ whole genome shotgun (WGS) entry which is preliminary data.</text>
</comment>
<dbReference type="SUPFAM" id="SSF50978">
    <property type="entry name" value="WD40 repeat-like"/>
    <property type="match status" value="1"/>
</dbReference>
<evidence type="ECO:0000256" key="1">
    <source>
        <dbReference type="ARBA" id="ARBA00022517"/>
    </source>
</evidence>
<evidence type="ECO:0000256" key="4">
    <source>
        <dbReference type="ARBA" id="ARBA00022737"/>
    </source>
</evidence>
<dbReference type="PRINTS" id="PR00320">
    <property type="entry name" value="GPROTEINBRPT"/>
</dbReference>
<dbReference type="GO" id="GO:0030687">
    <property type="term" value="C:preribosome, large subunit precursor"/>
    <property type="evidence" value="ECO:0007669"/>
    <property type="project" value="UniProtKB-UniRule"/>
</dbReference>
<evidence type="ECO:0000259" key="9">
    <source>
        <dbReference type="Pfam" id="PF08154"/>
    </source>
</evidence>
<feature type="compositionally biased region" description="Low complexity" evidence="8">
    <location>
        <begin position="717"/>
        <end position="728"/>
    </location>
</feature>
<feature type="repeat" description="WD" evidence="7">
    <location>
        <begin position="271"/>
        <end position="313"/>
    </location>
</feature>
<dbReference type="AlphaFoldDB" id="A0AAN8ISF3"/>
<dbReference type="Pfam" id="PF00400">
    <property type="entry name" value="WD40"/>
    <property type="match status" value="4"/>
</dbReference>
<dbReference type="Pfam" id="PF08154">
    <property type="entry name" value="NLE"/>
    <property type="match status" value="1"/>
</dbReference>
<proteinExistence type="inferred from homology"/>
<evidence type="ECO:0000256" key="5">
    <source>
        <dbReference type="ARBA" id="ARBA00023242"/>
    </source>
</evidence>
<dbReference type="PROSITE" id="PS50082">
    <property type="entry name" value="WD_REPEATS_2"/>
    <property type="match status" value="4"/>
</dbReference>
<keyword evidence="5 6" id="KW-0539">Nucleus</keyword>
<dbReference type="InterPro" id="IPR020472">
    <property type="entry name" value="WD40_PAC1"/>
</dbReference>
<evidence type="ECO:0000256" key="7">
    <source>
        <dbReference type="PROSITE-ProRule" id="PRU00221"/>
    </source>
</evidence>
<dbReference type="PROSITE" id="PS50294">
    <property type="entry name" value="WD_REPEATS_REGION"/>
    <property type="match status" value="4"/>
</dbReference>
<dbReference type="EMBL" id="WIXE01002137">
    <property type="protein sequence ID" value="KAK5985079.1"/>
    <property type="molecule type" value="Genomic_DNA"/>
</dbReference>
<feature type="compositionally biased region" description="Basic and acidic residues" evidence="8">
    <location>
        <begin position="780"/>
        <end position="807"/>
    </location>
</feature>
<dbReference type="SMART" id="SM00320">
    <property type="entry name" value="WD40"/>
    <property type="match status" value="6"/>
</dbReference>
<feature type="domain" description="NLE" evidence="9">
    <location>
        <begin position="17"/>
        <end position="84"/>
    </location>
</feature>
<comment type="similarity">
    <text evidence="6">Belongs to the WD repeat WDR12/YTM1 family.</text>
</comment>
<dbReference type="CDD" id="cd00200">
    <property type="entry name" value="WD40"/>
    <property type="match status" value="1"/>
</dbReference>
<name>A0AAN8ISF3_TRICO</name>
<protein>
    <recommendedName>
        <fullName evidence="6">Ribosome biogenesis protein WDR12 homolog</fullName>
    </recommendedName>
</protein>
<evidence type="ECO:0000256" key="6">
    <source>
        <dbReference type="HAMAP-Rule" id="MF_03029"/>
    </source>
</evidence>
<feature type="compositionally biased region" description="Basic and acidic residues" evidence="8">
    <location>
        <begin position="910"/>
        <end position="942"/>
    </location>
</feature>
<dbReference type="InterPro" id="IPR019775">
    <property type="entry name" value="WD40_repeat_CS"/>
</dbReference>
<dbReference type="GO" id="GO:0043021">
    <property type="term" value="F:ribonucleoprotein complex binding"/>
    <property type="evidence" value="ECO:0007669"/>
    <property type="project" value="UniProtKB-UniRule"/>
</dbReference>
<keyword evidence="2 6" id="KW-0698">rRNA processing</keyword>
<feature type="repeat" description="WD" evidence="7">
    <location>
        <begin position="358"/>
        <end position="400"/>
    </location>
</feature>
<dbReference type="PANTHER" id="PTHR13151">
    <property type="entry name" value="CBF1 INTERACTING COREPRESSOR CIR"/>
    <property type="match status" value="1"/>
</dbReference>